<evidence type="ECO:0000313" key="2">
    <source>
        <dbReference type="EMBL" id="GGA81517.1"/>
    </source>
</evidence>
<protein>
    <submittedName>
        <fullName evidence="2">Uncharacterized protein</fullName>
    </submittedName>
</protein>
<accession>A0ABQ1HLS1</accession>
<reference evidence="3" key="1">
    <citation type="journal article" date="2019" name="Int. J. Syst. Evol. Microbiol.">
        <title>The Global Catalogue of Microorganisms (GCM) 10K type strain sequencing project: providing services to taxonomists for standard genome sequencing and annotation.</title>
        <authorList>
            <consortium name="The Broad Institute Genomics Platform"/>
            <consortium name="The Broad Institute Genome Sequencing Center for Infectious Disease"/>
            <person name="Wu L."/>
            <person name="Ma J."/>
        </authorList>
    </citation>
    <scope>NUCLEOTIDE SEQUENCE [LARGE SCALE GENOMIC DNA]</scope>
    <source>
        <strain evidence="3">CGMCC 1.15905</strain>
    </source>
</reference>
<evidence type="ECO:0000256" key="1">
    <source>
        <dbReference type="SAM" id="SignalP"/>
    </source>
</evidence>
<feature type="signal peptide" evidence="1">
    <location>
        <begin position="1"/>
        <end position="21"/>
    </location>
</feature>
<dbReference type="EMBL" id="BMKC01000002">
    <property type="protein sequence ID" value="GGA81517.1"/>
    <property type="molecule type" value="Genomic_DNA"/>
</dbReference>
<proteinExistence type="predicted"/>
<organism evidence="2 3">
    <name type="scientific">Arenimonas soli</name>
    <dbReference type="NCBI Taxonomy" id="2269504"/>
    <lineage>
        <taxon>Bacteria</taxon>
        <taxon>Pseudomonadati</taxon>
        <taxon>Pseudomonadota</taxon>
        <taxon>Gammaproteobacteria</taxon>
        <taxon>Lysobacterales</taxon>
        <taxon>Lysobacteraceae</taxon>
        <taxon>Arenimonas</taxon>
    </lineage>
</organism>
<comment type="caution">
    <text evidence="2">The sequence shown here is derived from an EMBL/GenBank/DDBJ whole genome shotgun (WGS) entry which is preliminary data.</text>
</comment>
<keyword evidence="1" id="KW-0732">Signal</keyword>
<sequence>MKSRIPAVLLSFLLAVGTVSAGQRESPDFVYAAYEADGTVRKISTGTKPPAVFIGHAGRAATLCGKDEDVICIRSLPFSFAVPKTAELAVGHTWMHDGLTYSVVSTQEVRLPGRTASAVVISTCSAEGGCRSFVYSRAVGLVGFTVPTPDKKSHMYWIQGASGFPVGPK</sequence>
<dbReference type="RefSeq" id="WP_188663685.1">
    <property type="nucleotide sequence ID" value="NZ_BMKC01000002.1"/>
</dbReference>
<keyword evidence="3" id="KW-1185">Reference proteome</keyword>
<dbReference type="Proteomes" id="UP000623419">
    <property type="component" value="Unassembled WGS sequence"/>
</dbReference>
<feature type="chain" id="PRO_5045360307" evidence="1">
    <location>
        <begin position="22"/>
        <end position="169"/>
    </location>
</feature>
<evidence type="ECO:0000313" key="3">
    <source>
        <dbReference type="Proteomes" id="UP000623419"/>
    </source>
</evidence>
<name>A0ABQ1HLS1_9GAMM</name>
<gene>
    <name evidence="2" type="ORF">GCM10011521_19840</name>
</gene>